<organism evidence="1">
    <name type="scientific">Erwinia amylovora ATCC BAA-2158</name>
    <dbReference type="NCBI Taxonomy" id="889211"/>
    <lineage>
        <taxon>Bacteria</taxon>
        <taxon>Pseudomonadati</taxon>
        <taxon>Pseudomonadota</taxon>
        <taxon>Gammaproteobacteria</taxon>
        <taxon>Enterobacterales</taxon>
        <taxon>Erwiniaceae</taxon>
        <taxon>Erwinia</taxon>
    </lineage>
</organism>
<dbReference type="AlphaFoldDB" id="E5B1Q2"/>
<proteinExistence type="predicted"/>
<dbReference type="EMBL" id="FR719186">
    <property type="protein sequence ID" value="CBX79403.1"/>
    <property type="molecule type" value="Genomic_DNA"/>
</dbReference>
<gene>
    <name evidence="1" type="ORF">EAIL5_0583</name>
</gene>
<accession>E5B1Q2</accession>
<reference evidence="1" key="1">
    <citation type="journal article" date="2011" name="J. Bacteriol.">
        <title>Genome Sequence of an Erwinia amylovora Strain with Pathogenicity Restricted to Rubus Plants.</title>
        <authorList>
            <person name="Powney R."/>
            <person name="Smits T.H."/>
            <person name="Sawbridge T."/>
            <person name="Frey B."/>
            <person name="Blom J."/>
            <person name="Frey J.E."/>
            <person name="Plummer K.M."/>
            <person name="Beer S.V."/>
            <person name="Luck J."/>
            <person name="Duffy B."/>
            <person name="Rodoni B."/>
        </authorList>
    </citation>
    <scope>NUCLEOTIDE SEQUENCE</scope>
    <source>
        <strain evidence="1">ATCC BAA-2158</strain>
    </source>
</reference>
<evidence type="ECO:0000313" key="1">
    <source>
        <dbReference type="EMBL" id="CBX79403.1"/>
    </source>
</evidence>
<protein>
    <submittedName>
        <fullName evidence="1">Uncharacterized protein</fullName>
    </submittedName>
</protein>
<name>E5B1Q2_ERWAM</name>
<sequence>MCSIDVMGEIGIVFFSIRYFIMLKKDGAWYEGKLIL</sequence>